<evidence type="ECO:0008006" key="4">
    <source>
        <dbReference type="Google" id="ProtNLM"/>
    </source>
</evidence>
<feature type="signal peptide" evidence="1">
    <location>
        <begin position="1"/>
        <end position="25"/>
    </location>
</feature>
<dbReference type="PROSITE" id="PS51257">
    <property type="entry name" value="PROKAR_LIPOPROTEIN"/>
    <property type="match status" value="1"/>
</dbReference>
<accession>A0A4S1CMI7</accession>
<dbReference type="RefSeq" id="WP_135869155.1">
    <property type="nucleotide sequence ID" value="NZ_SRSC01000001.1"/>
</dbReference>
<dbReference type="Proteomes" id="UP000306416">
    <property type="component" value="Unassembled WGS sequence"/>
</dbReference>
<proteinExistence type="predicted"/>
<keyword evidence="1" id="KW-0732">Signal</keyword>
<evidence type="ECO:0000256" key="1">
    <source>
        <dbReference type="SAM" id="SignalP"/>
    </source>
</evidence>
<keyword evidence="3" id="KW-1185">Reference proteome</keyword>
<reference evidence="2 3" key="1">
    <citation type="submission" date="2019-04" db="EMBL/GenBank/DDBJ databases">
        <title>Geobacter oryzae sp. nov., ferric-reducing bacteria isolated from paddy soil.</title>
        <authorList>
            <person name="Xu Z."/>
            <person name="Masuda Y."/>
            <person name="Itoh H."/>
            <person name="Senoo K."/>
        </authorList>
    </citation>
    <scope>NUCLEOTIDE SEQUENCE [LARGE SCALE GENOMIC DNA]</scope>
    <source>
        <strain evidence="2 3">Red111</strain>
    </source>
</reference>
<feature type="chain" id="PRO_5020461744" description="Carboxypeptidase regulatory-like domain-containing protein" evidence="1">
    <location>
        <begin position="26"/>
        <end position="691"/>
    </location>
</feature>
<evidence type="ECO:0000313" key="3">
    <source>
        <dbReference type="Proteomes" id="UP000306416"/>
    </source>
</evidence>
<name>A0A4S1CMI7_9BACT</name>
<protein>
    <recommendedName>
        <fullName evidence="4">Carboxypeptidase regulatory-like domain-containing protein</fullName>
    </recommendedName>
</protein>
<gene>
    <name evidence="2" type="ORF">E4633_05065</name>
</gene>
<dbReference type="AlphaFoldDB" id="A0A4S1CMI7"/>
<organism evidence="2 3">
    <name type="scientific">Geomonas terrae</name>
    <dbReference type="NCBI Taxonomy" id="2562681"/>
    <lineage>
        <taxon>Bacteria</taxon>
        <taxon>Pseudomonadati</taxon>
        <taxon>Thermodesulfobacteriota</taxon>
        <taxon>Desulfuromonadia</taxon>
        <taxon>Geobacterales</taxon>
        <taxon>Geobacteraceae</taxon>
        <taxon>Geomonas</taxon>
    </lineage>
</organism>
<comment type="caution">
    <text evidence="2">The sequence shown here is derived from an EMBL/GenBank/DDBJ whole genome shotgun (WGS) entry which is preliminary data.</text>
</comment>
<evidence type="ECO:0000313" key="2">
    <source>
        <dbReference type="EMBL" id="TGU74833.1"/>
    </source>
</evidence>
<dbReference type="EMBL" id="SRSC01000001">
    <property type="protein sequence ID" value="TGU74833.1"/>
    <property type="molecule type" value="Genomic_DNA"/>
</dbReference>
<sequence length="691" mass="70726">MEQVYRSLKSIVVLAVLCSLLAACGGGGGGSSSSTTVNGVASKGPIKNGVVEVYAVNADGTRGKLLGTGSTGSDGTYKVQNLSYKGNLIVIVTGGTYFDEATGTADVPNTVLKAALSGATGSVNVAVTPLTDVAFKQMSSAAGGLSTANIDHSNAVVSTAFGVNIIGTQPVDVTDATKVASASSQTAIDYGVALAAISQMVKNGDASDVKDAIDMIQSDLSGENPKLSSTGGALTQAIVALTSGPEPMLAPTITTETTSMYGTIQHFTDSVVNPPDNPNGVAQAKAMISDLRNTVLTVVDYHTGDVGDTLKTPFDATAAELQTTVGPELSSVGDLVGWVVTSVGSLTGITPGTTYNFTDPEKHPGQTLTIVTGSTGTTATASIVTDASVTLLSGTVSVDNVNLPKSGSVNFTTLKTASDGNATMTASYSAMVSDTTMAITFRGKLTTPVASFDFDDSMSNRKLTFTLTQNPTMPNSVMLTKAYFSGVATSSTARVTGSIDIPTLVWNPNISPNEGNATIPTQAAFSGKIEALNQGAVTMTLQGTLTGTFSNAASYNPTIADDASNFPQWSGIFNGSLVAGNGVNISAMLKASMSAFQVINFEVKYTRTLANDATIWLDCTGTYNVFTEVTSATLTNQAGLHGTLVNDKSKPAESRFSGSINAGGGDEVATFSSPLGVPKVTYSDSYFETLI</sequence>